<dbReference type="PANTHER" id="PTHR36194">
    <property type="entry name" value="S-LAYER-LIKE PROTEIN"/>
    <property type="match status" value="1"/>
</dbReference>
<keyword evidence="2" id="KW-1133">Transmembrane helix</keyword>
<feature type="domain" description="PEGA" evidence="3">
    <location>
        <begin position="23"/>
        <end position="90"/>
    </location>
</feature>
<dbReference type="PANTHER" id="PTHR36194:SF1">
    <property type="entry name" value="S-LAYER-LIKE PROTEIN"/>
    <property type="match status" value="1"/>
</dbReference>
<reference evidence="4 5" key="1">
    <citation type="submission" date="2023-10" db="EMBL/GenBank/DDBJ databases">
        <title>The complete genome sequence of Methanoculleus receptaculi DSM 18860.</title>
        <authorList>
            <person name="Lai S.-J."/>
            <person name="You Y.-T."/>
            <person name="Chen S.-C."/>
        </authorList>
    </citation>
    <scope>NUCLEOTIDE SEQUENCE [LARGE SCALE GENOMIC DNA]</scope>
    <source>
        <strain evidence="4 5">DSM 18860</strain>
    </source>
</reference>
<feature type="transmembrane region" description="Helical" evidence="2">
    <location>
        <begin position="97"/>
        <end position="116"/>
    </location>
</feature>
<evidence type="ECO:0000256" key="1">
    <source>
        <dbReference type="SAM" id="MobiDB-lite"/>
    </source>
</evidence>
<sequence>MVSAATTSHVTATLQPGQPSTAGSISVTSSPAGAQAYIDNVYRGITPLTLDGIPTGTHQVRLALAGYNDYSTTVEVGAGSTSSASASLSPIQTPGTGMAPFAVVGALGLIGLLVAMRRRD</sequence>
<feature type="compositionally biased region" description="Polar residues" evidence="1">
    <location>
        <begin position="14"/>
        <end position="27"/>
    </location>
</feature>
<keyword evidence="5" id="KW-1185">Reference proteome</keyword>
<dbReference type="AlphaFoldDB" id="A0AAX4FXU5"/>
<dbReference type="Proteomes" id="UP001305652">
    <property type="component" value="Chromosome"/>
</dbReference>
<dbReference type="EMBL" id="CP137642">
    <property type="protein sequence ID" value="WOX58685.1"/>
    <property type="molecule type" value="Genomic_DNA"/>
</dbReference>
<protein>
    <submittedName>
        <fullName evidence="4">PEGA domain-containing protein</fullName>
    </submittedName>
</protein>
<feature type="compositionally biased region" description="Low complexity" evidence="1">
    <location>
        <begin position="1"/>
        <end position="13"/>
    </location>
</feature>
<evidence type="ECO:0000313" key="5">
    <source>
        <dbReference type="Proteomes" id="UP001305652"/>
    </source>
</evidence>
<dbReference type="InterPro" id="IPR013229">
    <property type="entry name" value="PEGA"/>
</dbReference>
<evidence type="ECO:0000313" key="4">
    <source>
        <dbReference type="EMBL" id="WOX58685.1"/>
    </source>
</evidence>
<feature type="region of interest" description="Disordered" evidence="1">
    <location>
        <begin position="1"/>
        <end position="27"/>
    </location>
</feature>
<accession>A0AAX4FXU5</accession>
<keyword evidence="2" id="KW-0472">Membrane</keyword>
<dbReference type="KEGG" id="mrc:R6Y96_08080"/>
<dbReference type="Pfam" id="PF08308">
    <property type="entry name" value="PEGA"/>
    <property type="match status" value="1"/>
</dbReference>
<gene>
    <name evidence="4" type="ORF">R6Y96_08080</name>
</gene>
<organism evidence="4 5">
    <name type="scientific">Methanoculleus receptaculi</name>
    <dbReference type="NCBI Taxonomy" id="394967"/>
    <lineage>
        <taxon>Archaea</taxon>
        <taxon>Methanobacteriati</taxon>
        <taxon>Methanobacteriota</taxon>
        <taxon>Stenosarchaea group</taxon>
        <taxon>Methanomicrobia</taxon>
        <taxon>Methanomicrobiales</taxon>
        <taxon>Methanomicrobiaceae</taxon>
        <taxon>Methanoculleus</taxon>
    </lineage>
</organism>
<name>A0AAX4FXU5_9EURY</name>
<evidence type="ECO:0000256" key="2">
    <source>
        <dbReference type="SAM" id="Phobius"/>
    </source>
</evidence>
<keyword evidence="2" id="KW-0812">Transmembrane</keyword>
<dbReference type="RefSeq" id="WP_318622507.1">
    <property type="nucleotide sequence ID" value="NZ_CP137642.1"/>
</dbReference>
<proteinExistence type="predicted"/>
<dbReference type="GeneID" id="85733107"/>
<evidence type="ECO:0000259" key="3">
    <source>
        <dbReference type="Pfam" id="PF08308"/>
    </source>
</evidence>